<dbReference type="PANTHER" id="PTHR35186">
    <property type="entry name" value="ANK_REP_REGION DOMAIN-CONTAINING PROTEIN"/>
    <property type="match status" value="1"/>
</dbReference>
<dbReference type="Gene3D" id="3.40.50.200">
    <property type="entry name" value="Peptidase S8/S53 domain"/>
    <property type="match status" value="1"/>
</dbReference>
<dbReference type="GO" id="GO:0004252">
    <property type="term" value="F:serine-type endopeptidase activity"/>
    <property type="evidence" value="ECO:0007669"/>
    <property type="project" value="InterPro"/>
</dbReference>
<name>A0A8K0RIT7_9PLEO</name>
<dbReference type="OrthoDB" id="206201at2759"/>
<reference evidence="5" key="1">
    <citation type="journal article" date="2021" name="Nat. Commun.">
        <title>Genetic determinants of endophytism in the Arabidopsis root mycobiome.</title>
        <authorList>
            <person name="Mesny F."/>
            <person name="Miyauchi S."/>
            <person name="Thiergart T."/>
            <person name="Pickel B."/>
            <person name="Atanasova L."/>
            <person name="Karlsson M."/>
            <person name="Huettel B."/>
            <person name="Barry K.W."/>
            <person name="Haridas S."/>
            <person name="Chen C."/>
            <person name="Bauer D."/>
            <person name="Andreopoulos W."/>
            <person name="Pangilinan J."/>
            <person name="LaButti K."/>
            <person name="Riley R."/>
            <person name="Lipzen A."/>
            <person name="Clum A."/>
            <person name="Drula E."/>
            <person name="Henrissat B."/>
            <person name="Kohler A."/>
            <person name="Grigoriev I.V."/>
            <person name="Martin F.M."/>
            <person name="Hacquard S."/>
        </authorList>
    </citation>
    <scope>NUCLEOTIDE SEQUENCE</scope>
    <source>
        <strain evidence="5">MPI-SDFR-AT-0120</strain>
    </source>
</reference>
<dbReference type="InterPro" id="IPR036852">
    <property type="entry name" value="Peptidase_S8/S53_dom_sf"/>
</dbReference>
<dbReference type="GO" id="GO:0006508">
    <property type="term" value="P:proteolysis"/>
    <property type="evidence" value="ECO:0007669"/>
    <property type="project" value="InterPro"/>
</dbReference>
<proteinExistence type="inferred from homology"/>
<evidence type="ECO:0000313" key="5">
    <source>
        <dbReference type="EMBL" id="KAH7094546.1"/>
    </source>
</evidence>
<evidence type="ECO:0000313" key="6">
    <source>
        <dbReference type="Proteomes" id="UP000813461"/>
    </source>
</evidence>
<sequence>MSTPSPATESTADPAEFAESLSCPPQTGRLHNSFQYLRAQIIQHEKNLPGDIRRKCKWAVDQFLRRFDVEVEHFNGTLSDLADSYRTVDESDWRTIERSIRARCGAYYGKYLDLVNQMLATVRGIAELAGVAEDTAPWLQQDVPHGAESAPATPPSSAPVSPRNSSWNTFILAICSVNGSLGGQVDVHLTAIWEANDRLNGIRNRVQDASNRLPSRQLEAFRQHAERAATILGHQNGFSCSHESHGAFIQIKKCFRDHEPGSEDQSWDEICSLVFHNSVPDVTIPWTWMEMTSETMHCPPPDQMNVEDTQSLKTPSLKSSLRKAVKALRFESTSTSDKVNKNRRVDRPKNSSSVTLSSDPNIGLCSFLSSLTNSEEFGYPNGIMLSRQDTEYQLRLHADRMASPLKTQGQSPVSIRTRYSSSDFPALSIEAKLDLAIKLTSGILYLHSTPWLAQSWDTEDIYLISESGTYELGGLLLGKRPQVQTCRGPSDNRQTDRPTNTDLTISRLGRFLVELWCGASWNRIQDTFLPPSTDRPKMESDAEILVITHILTWAANPTVAEKDRPFYLEGNSYADAVRSCFLCDFGQQTTSMEDEDFRSGVFLRILRPLQYALDDFYTSQSRIYGAKKNQDDMSFSHGSQEPQSMQDLRLFDDANLDPDSQSKINSADKWLQDYADVRRIGQTIRQRPESPRDRIRVAILDTGVDVSEHFLHRFYLKGQIIYADFLPGGSSSKIPQDDHGHGTYITSILLKIAKNADVYVARVSKDGKQPWNSSCVEKALQWAIQQEVHIISISFGFPRIDQSLEPIRRGILQAHAADILVFAAASNIGKGHPIAFPACLDEVICVSSTDGAGQPSVFNPTIQPGKRLCAIGEGLEGSWPLKFNPKGGTLWSWIVSGRSEESAAMRRKCYGVTAECLPYLISCSPKARV</sequence>
<organism evidence="5 6">
    <name type="scientific">Paraphoma chrysanthemicola</name>
    <dbReference type="NCBI Taxonomy" id="798071"/>
    <lineage>
        <taxon>Eukaryota</taxon>
        <taxon>Fungi</taxon>
        <taxon>Dikarya</taxon>
        <taxon>Ascomycota</taxon>
        <taxon>Pezizomycotina</taxon>
        <taxon>Dothideomycetes</taxon>
        <taxon>Pleosporomycetidae</taxon>
        <taxon>Pleosporales</taxon>
        <taxon>Pleosporineae</taxon>
        <taxon>Phaeosphaeriaceae</taxon>
        <taxon>Paraphoma</taxon>
    </lineage>
</organism>
<comment type="similarity">
    <text evidence="1">Belongs to the peptidase S8 family.</text>
</comment>
<evidence type="ECO:0000256" key="1">
    <source>
        <dbReference type="PROSITE-ProRule" id="PRU01240"/>
    </source>
</evidence>
<comment type="caution">
    <text evidence="5">The sequence shown here is derived from an EMBL/GenBank/DDBJ whole genome shotgun (WGS) entry which is preliminary data.</text>
</comment>
<comment type="caution">
    <text evidence="1">Lacks conserved residue(s) required for the propagation of feature annotation.</text>
</comment>
<dbReference type="PROSITE" id="PS51892">
    <property type="entry name" value="SUBTILASE"/>
    <property type="match status" value="1"/>
</dbReference>
<evidence type="ECO:0000256" key="2">
    <source>
        <dbReference type="SAM" id="MobiDB-lite"/>
    </source>
</evidence>
<feature type="domain" description="Peptidase S8/S53" evidence="3">
    <location>
        <begin position="695"/>
        <end position="859"/>
    </location>
</feature>
<dbReference type="AlphaFoldDB" id="A0A8K0RIT7"/>
<protein>
    <recommendedName>
        <fullName evidence="7">Peptidase S8/S53 domain-containing protein</fullName>
    </recommendedName>
</protein>
<dbReference type="InterPro" id="IPR000209">
    <property type="entry name" value="Peptidase_S8/S53_dom"/>
</dbReference>
<feature type="domain" description="DUF7580" evidence="4">
    <location>
        <begin position="218"/>
        <end position="614"/>
    </location>
</feature>
<dbReference type="InterPro" id="IPR056002">
    <property type="entry name" value="DUF7580"/>
</dbReference>
<dbReference type="SUPFAM" id="SSF52743">
    <property type="entry name" value="Subtilisin-like"/>
    <property type="match status" value="1"/>
</dbReference>
<feature type="region of interest" description="Disordered" evidence="2">
    <location>
        <begin position="332"/>
        <end position="357"/>
    </location>
</feature>
<evidence type="ECO:0000259" key="4">
    <source>
        <dbReference type="Pfam" id="PF24476"/>
    </source>
</evidence>
<evidence type="ECO:0000259" key="3">
    <source>
        <dbReference type="Pfam" id="PF00082"/>
    </source>
</evidence>
<dbReference type="Pfam" id="PF00082">
    <property type="entry name" value="Peptidase_S8"/>
    <property type="match status" value="1"/>
</dbReference>
<dbReference type="PANTHER" id="PTHR35186:SF4">
    <property type="entry name" value="PRION-INHIBITION AND PROPAGATION HELO DOMAIN-CONTAINING PROTEIN"/>
    <property type="match status" value="1"/>
</dbReference>
<keyword evidence="6" id="KW-1185">Reference proteome</keyword>
<feature type="compositionally biased region" description="Basic and acidic residues" evidence="2">
    <location>
        <begin position="338"/>
        <end position="349"/>
    </location>
</feature>
<gene>
    <name evidence="5" type="ORF">FB567DRAFT_585915</name>
</gene>
<dbReference type="Proteomes" id="UP000813461">
    <property type="component" value="Unassembled WGS sequence"/>
</dbReference>
<accession>A0A8K0RIT7</accession>
<dbReference type="EMBL" id="JAGMVJ010000001">
    <property type="protein sequence ID" value="KAH7094546.1"/>
    <property type="molecule type" value="Genomic_DNA"/>
</dbReference>
<evidence type="ECO:0008006" key="7">
    <source>
        <dbReference type="Google" id="ProtNLM"/>
    </source>
</evidence>
<dbReference type="Pfam" id="PF24476">
    <property type="entry name" value="DUF7580"/>
    <property type="match status" value="1"/>
</dbReference>